<evidence type="ECO:0000256" key="1">
    <source>
        <dbReference type="ARBA" id="ARBA00005878"/>
    </source>
</evidence>
<keyword evidence="2 5" id="KW-0489">Methyltransferase</keyword>
<reference evidence="7 8" key="1">
    <citation type="journal article" date="2016" name="Sci. Rep.">
        <title>Peltaster fructicola genome reveals evolution from an invasive phytopathogen to an ectophytic parasite.</title>
        <authorList>
            <person name="Xu C."/>
            <person name="Chen H."/>
            <person name="Gleason M.L."/>
            <person name="Xu J.R."/>
            <person name="Liu H."/>
            <person name="Zhang R."/>
            <person name="Sun G."/>
        </authorList>
    </citation>
    <scope>NUCLEOTIDE SEQUENCE [LARGE SCALE GENOMIC DNA]</scope>
    <source>
        <strain evidence="7 8">LNHT1506</strain>
    </source>
</reference>
<feature type="binding site" evidence="6">
    <location>
        <position position="79"/>
    </location>
    <ligand>
        <name>S-adenosyl-L-methionine</name>
        <dbReference type="ChEBI" id="CHEBI:59789"/>
    </ligand>
</feature>
<dbReference type="Pfam" id="PF05971">
    <property type="entry name" value="Methyltransf_10"/>
    <property type="match status" value="1"/>
</dbReference>
<dbReference type="SUPFAM" id="SSF53335">
    <property type="entry name" value="S-adenosyl-L-methionine-dependent methyltransferases"/>
    <property type="match status" value="1"/>
</dbReference>
<evidence type="ECO:0000256" key="6">
    <source>
        <dbReference type="PIRSR" id="PIRSR037350-1"/>
    </source>
</evidence>
<dbReference type="PROSITE" id="PS00092">
    <property type="entry name" value="N6_MTASE"/>
    <property type="match status" value="1"/>
</dbReference>
<protein>
    <recommendedName>
        <fullName evidence="5">U6 small nuclear RNA (adenine-(43)-N(6))-methyltransferase</fullName>
        <ecNumber evidence="5">2.1.1.-</ecNumber>
    </recommendedName>
</protein>
<dbReference type="GO" id="GO:0070475">
    <property type="term" value="P:rRNA base methylation"/>
    <property type="evidence" value="ECO:0007669"/>
    <property type="project" value="TreeGrafter"/>
</dbReference>
<keyword evidence="4 6" id="KW-0949">S-adenosyl-L-methionine</keyword>
<dbReference type="InterPro" id="IPR010286">
    <property type="entry name" value="METTL16/RlmF"/>
</dbReference>
<dbReference type="PANTHER" id="PTHR13393">
    <property type="entry name" value="SAM-DEPENDENT METHYLTRANSFERASE"/>
    <property type="match status" value="1"/>
</dbReference>
<feature type="binding site" evidence="6">
    <location>
        <position position="184"/>
    </location>
    <ligand>
        <name>S-adenosyl-L-methionine</name>
        <dbReference type="ChEBI" id="CHEBI:59789"/>
    </ligand>
</feature>
<organism evidence="7 8">
    <name type="scientific">Peltaster fructicola</name>
    <dbReference type="NCBI Taxonomy" id="286661"/>
    <lineage>
        <taxon>Eukaryota</taxon>
        <taxon>Fungi</taxon>
        <taxon>Dikarya</taxon>
        <taxon>Ascomycota</taxon>
        <taxon>Pezizomycotina</taxon>
        <taxon>Dothideomycetes</taxon>
        <taxon>Dothideomycetes incertae sedis</taxon>
        <taxon>Peltaster</taxon>
    </lineage>
</organism>
<dbReference type="InterPro" id="IPR002052">
    <property type="entry name" value="DNA_methylase_N6_adenine_CS"/>
</dbReference>
<dbReference type="CDD" id="cd02440">
    <property type="entry name" value="AdoMet_MTases"/>
    <property type="match status" value="1"/>
</dbReference>
<dbReference type="EC" id="2.1.1.-" evidence="5"/>
<dbReference type="PANTHER" id="PTHR13393:SF0">
    <property type="entry name" value="RNA N6-ADENOSINE-METHYLTRANSFERASE METTL16"/>
    <property type="match status" value="1"/>
</dbReference>
<dbReference type="Proteomes" id="UP000503462">
    <property type="component" value="Chromosome 4"/>
</dbReference>
<evidence type="ECO:0000313" key="7">
    <source>
        <dbReference type="EMBL" id="QIX00798.1"/>
    </source>
</evidence>
<evidence type="ECO:0000313" key="8">
    <source>
        <dbReference type="Proteomes" id="UP000503462"/>
    </source>
</evidence>
<dbReference type="InterPro" id="IPR017182">
    <property type="entry name" value="METTL16/PsiM"/>
</dbReference>
<name>A0A6H0Y1S1_9PEZI</name>
<proteinExistence type="inferred from homology"/>
<dbReference type="OrthoDB" id="514248at2759"/>
<evidence type="ECO:0000256" key="4">
    <source>
        <dbReference type="ARBA" id="ARBA00022691"/>
    </source>
</evidence>
<comment type="similarity">
    <text evidence="1 5">Belongs to the methyltransferase superfamily. METTL16/RlmF family.</text>
</comment>
<dbReference type="GO" id="GO:0003676">
    <property type="term" value="F:nucleic acid binding"/>
    <property type="evidence" value="ECO:0007669"/>
    <property type="project" value="InterPro"/>
</dbReference>
<feature type="binding site" evidence="6">
    <location>
        <position position="111"/>
    </location>
    <ligand>
        <name>S-adenosyl-L-methionine</name>
        <dbReference type="ChEBI" id="CHEBI:59789"/>
    </ligand>
</feature>
<evidence type="ECO:0000256" key="2">
    <source>
        <dbReference type="ARBA" id="ARBA00022603"/>
    </source>
</evidence>
<evidence type="ECO:0000256" key="5">
    <source>
        <dbReference type="PIRNR" id="PIRNR037350"/>
    </source>
</evidence>
<dbReference type="GO" id="GO:0008168">
    <property type="term" value="F:methyltransferase activity"/>
    <property type="evidence" value="ECO:0007669"/>
    <property type="project" value="UniProtKB-UniRule"/>
</dbReference>
<keyword evidence="3 5" id="KW-0808">Transferase</keyword>
<dbReference type="EMBL" id="CP051142">
    <property type="protein sequence ID" value="QIX00798.1"/>
    <property type="molecule type" value="Genomic_DNA"/>
</dbReference>
<dbReference type="Gene3D" id="3.40.50.150">
    <property type="entry name" value="Vaccinia Virus protein VP39"/>
    <property type="match status" value="1"/>
</dbReference>
<dbReference type="PIRSF" id="PIRSF037350">
    <property type="entry name" value="Mtase_ZK1128_prd"/>
    <property type="match status" value="1"/>
</dbReference>
<evidence type="ECO:0000256" key="3">
    <source>
        <dbReference type="ARBA" id="ARBA00022679"/>
    </source>
</evidence>
<dbReference type="AlphaFoldDB" id="A0A6H0Y1S1"/>
<keyword evidence="8" id="KW-1185">Reference proteome</keyword>
<sequence>MATASGKRLREDYYDEDVNFQELAKEHPEFGQLFASSGEHLDWQDPATIQLLTKALLKKDFDLEITLPSDRLCPPVPVRWNYIRWIQELLDTTNESYIDGCNGKIIGLDIGTGASCIYALLACASRPQCTMLATDIDAHSFEFAQKNVDGNHLSDRITLKQNTPDDKLIPPAEDMEHIDFVVCNPPFYDSQEDMDNAYKNKALPASAVCTGSTNEMICVGGDLGFATRILEESLKLRQRVKWYSCMFSRKASAENFVAKLKKHGINNFAAANLRAGQKTVRWAIGWSFSGLRPRNDVVRSGQLSLGILPLATDCTIDVHGTSAHELSTKLNDVLSDMDLQWMHRPETYSGTVVTTANVWSRSARRKRKREGESVAPADDAKQNIALAMTLTCNNASIHARWLHGNDHVLLESFVAMLRNKLGVRNYDN</sequence>
<dbReference type="InterPro" id="IPR029063">
    <property type="entry name" value="SAM-dependent_MTases_sf"/>
</dbReference>
<accession>A0A6H0Y1S1</accession>
<dbReference type="GO" id="GO:0005634">
    <property type="term" value="C:nucleus"/>
    <property type="evidence" value="ECO:0007669"/>
    <property type="project" value="TreeGrafter"/>
</dbReference>
<gene>
    <name evidence="7" type="ORF">AMS68_006315</name>
</gene>
<feature type="binding site" evidence="6">
    <location>
        <position position="135"/>
    </location>
    <ligand>
        <name>S-adenosyl-L-methionine</name>
        <dbReference type="ChEBI" id="CHEBI:59789"/>
    </ligand>
</feature>